<accession>A0AC61Y9Q2</accession>
<name>A0AC61Y9Q2_9FLAO</name>
<comment type="caution">
    <text evidence="1">The sequence shown here is derived from an EMBL/GenBank/DDBJ whole genome shotgun (WGS) entry which is preliminary data.</text>
</comment>
<gene>
    <name evidence="1" type="ORF">FVB9532_02201</name>
</gene>
<proteinExistence type="predicted"/>
<keyword evidence="2" id="KW-1185">Reference proteome</keyword>
<reference evidence="1" key="1">
    <citation type="submission" date="2019-09" db="EMBL/GenBank/DDBJ databases">
        <authorList>
            <person name="Rodrigo-Torres L."/>
            <person name="Arahal R. D."/>
            <person name="Lucena T."/>
        </authorList>
    </citation>
    <scope>NUCLEOTIDE SEQUENCE</scope>
    <source>
        <strain evidence="1">ISS653</strain>
    </source>
</reference>
<dbReference type="EMBL" id="CABVMM010000008">
    <property type="protein sequence ID" value="VVV00925.1"/>
    <property type="molecule type" value="Genomic_DNA"/>
</dbReference>
<evidence type="ECO:0000313" key="2">
    <source>
        <dbReference type="Proteomes" id="UP000356253"/>
    </source>
</evidence>
<evidence type="ECO:0000313" key="1">
    <source>
        <dbReference type="EMBL" id="VVV00925.1"/>
    </source>
</evidence>
<sequence length="112" mass="13065">MNKSFVLRWQSQVKKGTLTFIVLNILDKKGELYGYELIENVKDKTSIIIAEGTLYPLMNRLKKEKLVTSKWVEQESGIPRKYYSLTATGQNTLLEMKDFWKMLEKSINTISK</sequence>
<dbReference type="Proteomes" id="UP000356253">
    <property type="component" value="Unassembled WGS sequence"/>
</dbReference>
<protein>
    <submittedName>
        <fullName evidence="1">Uncharacterized protein</fullName>
    </submittedName>
</protein>
<organism evidence="1 2">
    <name type="scientific">Mesonia oceanica</name>
    <dbReference type="NCBI Taxonomy" id="2687242"/>
    <lineage>
        <taxon>Bacteria</taxon>
        <taxon>Pseudomonadati</taxon>
        <taxon>Bacteroidota</taxon>
        <taxon>Flavobacteriia</taxon>
        <taxon>Flavobacteriales</taxon>
        <taxon>Flavobacteriaceae</taxon>
        <taxon>Mesonia</taxon>
    </lineage>
</organism>